<evidence type="ECO:0000256" key="18">
    <source>
        <dbReference type="RuleBase" id="RU000687"/>
    </source>
</evidence>
<dbReference type="InterPro" id="IPR006028">
    <property type="entry name" value="GABAA/Glycine_rcpt"/>
</dbReference>
<evidence type="ECO:0000256" key="11">
    <source>
        <dbReference type="ARBA" id="ARBA00023173"/>
    </source>
</evidence>
<dbReference type="SUPFAM" id="SSF90112">
    <property type="entry name" value="Neurotransmitter-gated ion-channel transmembrane pore"/>
    <property type="match status" value="1"/>
</dbReference>
<dbReference type="Pfam" id="PF02931">
    <property type="entry name" value="Neur_chan_LBD"/>
    <property type="match status" value="1"/>
</dbReference>
<dbReference type="InterPro" id="IPR001390">
    <property type="entry name" value="GABAAa_rcpt"/>
</dbReference>
<dbReference type="InterPro" id="IPR006201">
    <property type="entry name" value="Neur_channel"/>
</dbReference>
<evidence type="ECO:0000313" key="22">
    <source>
        <dbReference type="Proteomes" id="UP001208570"/>
    </source>
</evidence>
<gene>
    <name evidence="21" type="ORF">LSH36_242g00015</name>
</gene>
<evidence type="ECO:0000256" key="4">
    <source>
        <dbReference type="ARBA" id="ARBA00022729"/>
    </source>
</evidence>
<keyword evidence="13" id="KW-0868">Chloride</keyword>
<evidence type="ECO:0000256" key="2">
    <source>
        <dbReference type="ARBA" id="ARBA00022475"/>
    </source>
</evidence>
<dbReference type="AlphaFoldDB" id="A0AAD9JMS8"/>
<dbReference type="PROSITE" id="PS00236">
    <property type="entry name" value="NEUROTR_ION_CHANNEL"/>
    <property type="match status" value="1"/>
</dbReference>
<keyword evidence="1 18" id="KW-0813">Transport</keyword>
<comment type="caution">
    <text evidence="21">The sequence shown here is derived from an EMBL/GenBank/DDBJ whole genome shotgun (WGS) entry which is preliminary data.</text>
</comment>
<dbReference type="InterPro" id="IPR036719">
    <property type="entry name" value="Neuro-gated_channel_TM_sf"/>
</dbReference>
<keyword evidence="4" id="KW-0732">Signal</keyword>
<dbReference type="CDD" id="cd19049">
    <property type="entry name" value="LGIC_TM_anion"/>
    <property type="match status" value="1"/>
</dbReference>
<evidence type="ECO:0000256" key="12">
    <source>
        <dbReference type="ARBA" id="ARBA00023180"/>
    </source>
</evidence>
<dbReference type="GO" id="GO:0005254">
    <property type="term" value="F:chloride channel activity"/>
    <property type="evidence" value="ECO:0007669"/>
    <property type="project" value="UniProtKB-KW"/>
</dbReference>
<dbReference type="Gene3D" id="1.20.58.390">
    <property type="entry name" value="Neurotransmitter-gated ion-channel transmembrane domain"/>
    <property type="match status" value="1"/>
</dbReference>
<reference evidence="21" key="1">
    <citation type="journal article" date="2023" name="Mol. Biol. Evol.">
        <title>Third-Generation Sequencing Reveals the Adaptive Role of the Epigenome in Three Deep-Sea Polychaetes.</title>
        <authorList>
            <person name="Perez M."/>
            <person name="Aroh O."/>
            <person name="Sun Y."/>
            <person name="Lan Y."/>
            <person name="Juniper S.K."/>
            <person name="Young C.R."/>
            <person name="Angers B."/>
            <person name="Qian P.Y."/>
        </authorList>
    </citation>
    <scope>NUCLEOTIDE SEQUENCE</scope>
    <source>
        <strain evidence="21">P08H-3</strain>
    </source>
</reference>
<keyword evidence="14" id="KW-0628">Postsynaptic cell membrane</keyword>
<evidence type="ECO:0000313" key="21">
    <source>
        <dbReference type="EMBL" id="KAK2155330.1"/>
    </source>
</evidence>
<proteinExistence type="inferred from homology"/>
<evidence type="ECO:0008006" key="23">
    <source>
        <dbReference type="Google" id="ProtNLM"/>
    </source>
</evidence>
<dbReference type="FunFam" id="2.70.170.10:FF:000043">
    <property type="entry name" value="Gamma-aminobutyric acid receptor alpha-like"/>
    <property type="match status" value="1"/>
</dbReference>
<dbReference type="PANTHER" id="PTHR18945">
    <property type="entry name" value="NEUROTRANSMITTER GATED ION CHANNEL"/>
    <property type="match status" value="1"/>
</dbReference>
<dbReference type="CDD" id="cd19007">
    <property type="entry name" value="LGIC_ECD_GABAR_GRD-like"/>
    <property type="match status" value="1"/>
</dbReference>
<evidence type="ECO:0000256" key="6">
    <source>
        <dbReference type="ARBA" id="ARBA00023018"/>
    </source>
</evidence>
<dbReference type="InterPro" id="IPR038050">
    <property type="entry name" value="Neuro_actylchol_rec"/>
</dbReference>
<feature type="transmembrane region" description="Helical" evidence="18">
    <location>
        <begin position="263"/>
        <end position="284"/>
    </location>
</feature>
<dbReference type="InterPro" id="IPR036734">
    <property type="entry name" value="Neur_chan_lig-bd_sf"/>
</dbReference>
<feature type="domain" description="Neurotransmitter-gated ion-channel transmembrane" evidence="20">
    <location>
        <begin position="267"/>
        <end position="380"/>
    </location>
</feature>
<evidence type="ECO:0000256" key="16">
    <source>
        <dbReference type="ARBA" id="ARBA00023303"/>
    </source>
</evidence>
<dbReference type="GO" id="GO:0005230">
    <property type="term" value="F:extracellular ligand-gated monoatomic ion channel activity"/>
    <property type="evidence" value="ECO:0007669"/>
    <property type="project" value="InterPro"/>
</dbReference>
<dbReference type="Proteomes" id="UP001208570">
    <property type="component" value="Unassembled WGS sequence"/>
</dbReference>
<keyword evidence="9" id="KW-1015">Disulfide bond</keyword>
<keyword evidence="10" id="KW-0675">Receptor</keyword>
<keyword evidence="2" id="KW-1003">Cell membrane</keyword>
<dbReference type="NCBIfam" id="TIGR00860">
    <property type="entry name" value="LIC"/>
    <property type="match status" value="1"/>
</dbReference>
<evidence type="ECO:0000256" key="8">
    <source>
        <dbReference type="ARBA" id="ARBA00023136"/>
    </source>
</evidence>
<dbReference type="EMBL" id="JAODUP010000242">
    <property type="protein sequence ID" value="KAK2155330.1"/>
    <property type="molecule type" value="Genomic_DNA"/>
</dbReference>
<dbReference type="InterPro" id="IPR006029">
    <property type="entry name" value="Neurotrans-gated_channel_TM"/>
</dbReference>
<keyword evidence="8 18" id="KW-0472">Membrane</keyword>
<keyword evidence="11" id="KW-0869">Chloride channel</keyword>
<evidence type="ECO:0000256" key="9">
    <source>
        <dbReference type="ARBA" id="ARBA00023157"/>
    </source>
</evidence>
<dbReference type="PRINTS" id="PR00253">
    <property type="entry name" value="GABAARECEPTR"/>
</dbReference>
<dbReference type="PRINTS" id="PR00252">
    <property type="entry name" value="NRIONCHANNEL"/>
</dbReference>
<dbReference type="GO" id="GO:0034707">
    <property type="term" value="C:chloride channel complex"/>
    <property type="evidence" value="ECO:0007669"/>
    <property type="project" value="UniProtKB-KW"/>
</dbReference>
<dbReference type="Pfam" id="PF02932">
    <property type="entry name" value="Neur_chan_memb"/>
    <property type="match status" value="1"/>
</dbReference>
<comment type="subcellular location">
    <subcellularLocation>
        <location evidence="17">Postsynaptic cell membrane</location>
        <topology evidence="17">Multi-pass membrane protein</topology>
    </subcellularLocation>
</comment>
<keyword evidence="16 18" id="KW-0407">Ion channel</keyword>
<accession>A0AAD9JMS8</accession>
<evidence type="ECO:0000256" key="15">
    <source>
        <dbReference type="ARBA" id="ARBA00023286"/>
    </source>
</evidence>
<keyword evidence="7 18" id="KW-0406">Ion transport</keyword>
<evidence type="ECO:0000256" key="3">
    <source>
        <dbReference type="ARBA" id="ARBA00022692"/>
    </source>
</evidence>
<dbReference type="SUPFAM" id="SSF63712">
    <property type="entry name" value="Nicotinic receptor ligand binding domain-like"/>
    <property type="match status" value="1"/>
</dbReference>
<evidence type="ECO:0000256" key="7">
    <source>
        <dbReference type="ARBA" id="ARBA00023065"/>
    </source>
</evidence>
<evidence type="ECO:0000256" key="10">
    <source>
        <dbReference type="ARBA" id="ARBA00023170"/>
    </source>
</evidence>
<keyword evidence="5 18" id="KW-1133">Transmembrane helix</keyword>
<keyword evidence="3 18" id="KW-0812">Transmembrane</keyword>
<dbReference type="GO" id="GO:0045211">
    <property type="term" value="C:postsynaptic membrane"/>
    <property type="evidence" value="ECO:0007669"/>
    <property type="project" value="UniProtKB-SubCell"/>
</dbReference>
<comment type="caution">
    <text evidence="18">Lacks conserved residue(s) required for the propagation of feature annotation.</text>
</comment>
<keyword evidence="6" id="KW-0770">Synapse</keyword>
<evidence type="ECO:0000256" key="1">
    <source>
        <dbReference type="ARBA" id="ARBA00022448"/>
    </source>
</evidence>
<dbReference type="InterPro" id="IPR006202">
    <property type="entry name" value="Neur_chan_lig-bd"/>
</dbReference>
<protein>
    <recommendedName>
        <fullName evidence="23">Gamma-aminobutyric acid receptor alpha-like</fullName>
    </recommendedName>
</protein>
<name>A0AAD9JMS8_9ANNE</name>
<evidence type="ECO:0000256" key="13">
    <source>
        <dbReference type="ARBA" id="ARBA00023214"/>
    </source>
</evidence>
<evidence type="ECO:0000259" key="19">
    <source>
        <dbReference type="Pfam" id="PF02931"/>
    </source>
</evidence>
<dbReference type="GO" id="GO:0004890">
    <property type="term" value="F:GABA-A receptor activity"/>
    <property type="evidence" value="ECO:0007669"/>
    <property type="project" value="InterPro"/>
</dbReference>
<feature type="transmembrane region" description="Helical" evidence="18">
    <location>
        <begin position="325"/>
        <end position="347"/>
    </location>
</feature>
<organism evidence="21 22">
    <name type="scientific">Paralvinella palmiformis</name>
    <dbReference type="NCBI Taxonomy" id="53620"/>
    <lineage>
        <taxon>Eukaryota</taxon>
        <taxon>Metazoa</taxon>
        <taxon>Spiralia</taxon>
        <taxon>Lophotrochozoa</taxon>
        <taxon>Annelida</taxon>
        <taxon>Polychaeta</taxon>
        <taxon>Sedentaria</taxon>
        <taxon>Canalipalpata</taxon>
        <taxon>Terebellida</taxon>
        <taxon>Terebelliformia</taxon>
        <taxon>Alvinellidae</taxon>
        <taxon>Paralvinella</taxon>
    </lineage>
</organism>
<dbReference type="InterPro" id="IPR018000">
    <property type="entry name" value="Neurotransmitter_ion_chnl_CS"/>
</dbReference>
<evidence type="ECO:0000256" key="5">
    <source>
        <dbReference type="ARBA" id="ARBA00022989"/>
    </source>
</evidence>
<evidence type="ECO:0000256" key="17">
    <source>
        <dbReference type="ARBA" id="ARBA00034104"/>
    </source>
</evidence>
<keyword evidence="22" id="KW-1185">Reference proteome</keyword>
<dbReference type="Gene3D" id="2.70.170.10">
    <property type="entry name" value="Neurotransmitter-gated ion-channel ligand-binding domain"/>
    <property type="match status" value="1"/>
</dbReference>
<keyword evidence="15" id="KW-1071">Ligand-gated ion channel</keyword>
<evidence type="ECO:0000256" key="14">
    <source>
        <dbReference type="ARBA" id="ARBA00023257"/>
    </source>
</evidence>
<feature type="domain" description="Neurotransmitter-gated ion-channel ligand-binding" evidence="19">
    <location>
        <begin position="53"/>
        <end position="260"/>
    </location>
</feature>
<sequence length="507" mass="58639">MPIFHNIYGNVPVKNTEFSNGPLFVISILCTTTPSTQLSSKFYKDKFYNASFLLDTLLRDYDKRLRPGFGGEPLVVDVNINIRSMGPISEKDMAYQMDCYFRQSWVDHRLEFHGNGTPNVLPVSIRILDRLWKPDTNFYNGKNSYLHTVTSPNKLLRINQNGRILYSMRITIKASCPMYLEKFPMDIQTCPLKFGSHGYSVPDVVYKWTYGTNKSIKIASDMTLSQFDLISFPHHNTTFYQHNIGLFSVLTVDFILRRHMGYFLINLYVPCSLLVVLSWVAFWINREATSDRISLGITTVLTMCFMTIDNRRDIPKVSYSTALDYFVATCFTFVMATIIQFAGVHYFTKRGSGEIIHDSDSEDELQKSHIITDTCKSSSNNKPDNDLNNMSDASIENKSDKEHCLIQFVYCLLGSSSYRLRRQRLIGDKRFNSCSSSGTKSGFRFYTTFYSYFGNIMSVDRMKRMTLCHPWGNKLWPKWPPSRYKVSQYMFVWPGKLLRCITTLVVY</sequence>
<comment type="similarity">
    <text evidence="18">Belongs to the ligand-gated ion channel (TC 1.A.9) family.</text>
</comment>
<keyword evidence="12" id="KW-0325">Glycoprotein</keyword>
<dbReference type="PRINTS" id="PR01079">
    <property type="entry name" value="GABAARALPHA"/>
</dbReference>
<evidence type="ECO:0000259" key="20">
    <source>
        <dbReference type="Pfam" id="PF02932"/>
    </source>
</evidence>